<evidence type="ECO:0000256" key="5">
    <source>
        <dbReference type="ARBA" id="ARBA00023288"/>
    </source>
</evidence>
<feature type="compositionally biased region" description="Polar residues" evidence="9">
    <location>
        <begin position="12"/>
        <end position="21"/>
    </location>
</feature>
<keyword evidence="3" id="KW-0418">Kinase</keyword>
<gene>
    <name evidence="11" type="ORF">FPE_LOCUS33925</name>
</gene>
<feature type="binding site" evidence="8">
    <location>
        <position position="141"/>
    </location>
    <ligand>
        <name>ATP</name>
        <dbReference type="ChEBI" id="CHEBI:30616"/>
    </ligand>
</feature>
<evidence type="ECO:0000313" key="12">
    <source>
        <dbReference type="Proteomes" id="UP000834106"/>
    </source>
</evidence>
<feature type="region of interest" description="Disordered" evidence="9">
    <location>
        <begin position="1"/>
        <end position="91"/>
    </location>
</feature>
<organism evidence="11 12">
    <name type="scientific">Fraxinus pennsylvanica</name>
    <dbReference type="NCBI Taxonomy" id="56036"/>
    <lineage>
        <taxon>Eukaryota</taxon>
        <taxon>Viridiplantae</taxon>
        <taxon>Streptophyta</taxon>
        <taxon>Embryophyta</taxon>
        <taxon>Tracheophyta</taxon>
        <taxon>Spermatophyta</taxon>
        <taxon>Magnoliopsida</taxon>
        <taxon>eudicotyledons</taxon>
        <taxon>Gunneridae</taxon>
        <taxon>Pentapetalae</taxon>
        <taxon>asterids</taxon>
        <taxon>lamiids</taxon>
        <taxon>Lamiales</taxon>
        <taxon>Oleaceae</taxon>
        <taxon>Oleeae</taxon>
        <taxon>Fraxinus</taxon>
    </lineage>
</organism>
<dbReference type="AlphaFoldDB" id="A0AAD2AJ61"/>
<sequence>MGTCWPKPVDSLPTTISSSPAHNDAKLIKNRNRHNSNSNSNSNIYENGGLSAADPNRGGKGGRGGSDHQGVPPSESTSERNSVGARGIDNNGQKINVTRTFTFEELAMATQKFRESNLIGKGGFGSVYKGFLDSDMVVAVKQLNLEGLQGNQEFIVEVFMLSLLHHPNLVNLIGYCAHGEQRFLVYEYMPLGSLDRLLFDLEPDQKPLNWSTRLKIALDVIDHNRKPEEKNLIMWFLPFLKDHKKFVQMADPLLERRFSVRSLHHAVTITAMCLQEQPSFRPAISDIVTALEYVAS</sequence>
<dbReference type="EMBL" id="OU503057">
    <property type="protein sequence ID" value="CAI9786495.1"/>
    <property type="molecule type" value="Genomic_DNA"/>
</dbReference>
<keyword evidence="8" id="KW-0067">ATP-binding</keyword>
<dbReference type="GO" id="GO:0005886">
    <property type="term" value="C:plasma membrane"/>
    <property type="evidence" value="ECO:0007669"/>
    <property type="project" value="UniProtKB-SubCell"/>
</dbReference>
<comment type="subcellular location">
    <subcellularLocation>
        <location evidence="1">Cell membrane</location>
        <topology evidence="1">Lipid-anchor</topology>
    </subcellularLocation>
</comment>
<dbReference type="InterPro" id="IPR017441">
    <property type="entry name" value="Protein_kinase_ATP_BS"/>
</dbReference>
<evidence type="ECO:0000259" key="10">
    <source>
        <dbReference type="PROSITE" id="PS50011"/>
    </source>
</evidence>
<evidence type="ECO:0000256" key="4">
    <source>
        <dbReference type="ARBA" id="ARBA00023136"/>
    </source>
</evidence>
<keyword evidence="3" id="KW-0808">Transferase</keyword>
<keyword evidence="8" id="KW-0547">Nucleotide-binding</keyword>
<keyword evidence="12" id="KW-1185">Reference proteome</keyword>
<dbReference type="PROSITE" id="PS50011">
    <property type="entry name" value="PROTEIN_KINASE_DOM"/>
    <property type="match status" value="1"/>
</dbReference>
<comment type="catalytic activity">
    <reaction evidence="7">
        <text>L-seryl-[protein] + ATP = O-phospho-L-seryl-[protein] + ADP + H(+)</text>
        <dbReference type="Rhea" id="RHEA:17989"/>
        <dbReference type="Rhea" id="RHEA-COMP:9863"/>
        <dbReference type="Rhea" id="RHEA-COMP:11604"/>
        <dbReference type="ChEBI" id="CHEBI:15378"/>
        <dbReference type="ChEBI" id="CHEBI:29999"/>
        <dbReference type="ChEBI" id="CHEBI:30616"/>
        <dbReference type="ChEBI" id="CHEBI:83421"/>
        <dbReference type="ChEBI" id="CHEBI:456216"/>
        <dbReference type="EC" id="2.7.11.1"/>
    </reaction>
</comment>
<evidence type="ECO:0000256" key="9">
    <source>
        <dbReference type="SAM" id="MobiDB-lite"/>
    </source>
</evidence>
<dbReference type="SUPFAM" id="SSF56112">
    <property type="entry name" value="Protein kinase-like (PK-like)"/>
    <property type="match status" value="1"/>
</dbReference>
<proteinExistence type="predicted"/>
<dbReference type="PANTHER" id="PTHR47985">
    <property type="entry name" value="OS07G0668900 PROTEIN"/>
    <property type="match status" value="1"/>
</dbReference>
<evidence type="ECO:0000256" key="7">
    <source>
        <dbReference type="ARBA" id="ARBA00048679"/>
    </source>
</evidence>
<dbReference type="FunFam" id="3.30.200.20:FF:000244">
    <property type="entry name" value="Serine/threonine-protein kinase CDL1-like"/>
    <property type="match status" value="1"/>
</dbReference>
<dbReference type="InterPro" id="IPR001245">
    <property type="entry name" value="Ser-Thr/Tyr_kinase_cat_dom"/>
</dbReference>
<evidence type="ECO:0000256" key="8">
    <source>
        <dbReference type="PROSITE-ProRule" id="PRU10141"/>
    </source>
</evidence>
<dbReference type="InterPro" id="IPR000719">
    <property type="entry name" value="Prot_kinase_dom"/>
</dbReference>
<dbReference type="Pfam" id="PF07714">
    <property type="entry name" value="PK_Tyr_Ser-Thr"/>
    <property type="match status" value="1"/>
</dbReference>
<dbReference type="GO" id="GO:0005524">
    <property type="term" value="F:ATP binding"/>
    <property type="evidence" value="ECO:0007669"/>
    <property type="project" value="UniProtKB-UniRule"/>
</dbReference>
<evidence type="ECO:0000256" key="2">
    <source>
        <dbReference type="ARBA" id="ARBA00012513"/>
    </source>
</evidence>
<dbReference type="Gene3D" id="1.10.510.10">
    <property type="entry name" value="Transferase(Phosphotransferase) domain 1"/>
    <property type="match status" value="2"/>
</dbReference>
<dbReference type="PANTHER" id="PTHR47985:SF3">
    <property type="entry name" value="SERINE_THREONINE-PROTEIN KINASE PBL21-RELATED"/>
    <property type="match status" value="1"/>
</dbReference>
<protein>
    <recommendedName>
        <fullName evidence="2">non-specific serine/threonine protein kinase</fullName>
        <ecNumber evidence="2">2.7.11.1</ecNumber>
    </recommendedName>
</protein>
<dbReference type="InterPro" id="IPR011009">
    <property type="entry name" value="Kinase-like_dom_sf"/>
</dbReference>
<dbReference type="Proteomes" id="UP000834106">
    <property type="component" value="Chromosome 22"/>
</dbReference>
<dbReference type="PROSITE" id="PS00107">
    <property type="entry name" value="PROTEIN_KINASE_ATP"/>
    <property type="match status" value="1"/>
</dbReference>
<evidence type="ECO:0000256" key="1">
    <source>
        <dbReference type="ARBA" id="ARBA00004193"/>
    </source>
</evidence>
<reference evidence="11" key="1">
    <citation type="submission" date="2023-05" db="EMBL/GenBank/DDBJ databases">
        <authorList>
            <person name="Huff M."/>
        </authorList>
    </citation>
    <scope>NUCLEOTIDE SEQUENCE</scope>
</reference>
<evidence type="ECO:0000256" key="3">
    <source>
        <dbReference type="ARBA" id="ARBA00022527"/>
    </source>
</evidence>
<dbReference type="GO" id="GO:0004674">
    <property type="term" value="F:protein serine/threonine kinase activity"/>
    <property type="evidence" value="ECO:0007669"/>
    <property type="project" value="UniProtKB-KW"/>
</dbReference>
<dbReference type="EC" id="2.7.11.1" evidence="2"/>
<comment type="catalytic activity">
    <reaction evidence="6">
        <text>L-threonyl-[protein] + ATP = O-phospho-L-threonyl-[protein] + ADP + H(+)</text>
        <dbReference type="Rhea" id="RHEA:46608"/>
        <dbReference type="Rhea" id="RHEA-COMP:11060"/>
        <dbReference type="Rhea" id="RHEA-COMP:11605"/>
        <dbReference type="ChEBI" id="CHEBI:15378"/>
        <dbReference type="ChEBI" id="CHEBI:30013"/>
        <dbReference type="ChEBI" id="CHEBI:30616"/>
        <dbReference type="ChEBI" id="CHEBI:61977"/>
        <dbReference type="ChEBI" id="CHEBI:456216"/>
        <dbReference type="EC" id="2.7.11.1"/>
    </reaction>
</comment>
<keyword evidence="3" id="KW-0723">Serine/threonine-protein kinase</keyword>
<evidence type="ECO:0000256" key="6">
    <source>
        <dbReference type="ARBA" id="ARBA00047899"/>
    </source>
</evidence>
<keyword evidence="5" id="KW-0449">Lipoprotein</keyword>
<feature type="domain" description="Protein kinase" evidence="10">
    <location>
        <begin position="113"/>
        <end position="296"/>
    </location>
</feature>
<evidence type="ECO:0000313" key="11">
    <source>
        <dbReference type="EMBL" id="CAI9786495.1"/>
    </source>
</evidence>
<accession>A0AAD2AJ61</accession>
<keyword evidence="4" id="KW-0472">Membrane</keyword>
<name>A0AAD2AJ61_9LAMI</name>